<keyword evidence="2" id="KW-1185">Reference proteome</keyword>
<sequence>MADPVAETTDTGTAAACGEAKTRFNAALDEARAGASALGAEARAKGDDWTAEAKVKAADLAVEGKARASSALSGLSQLVAENAPAVDEKLGSKYGDYARSASRGLQDTADRLDAKSIEDLGNDAKEFVRTSPGTAIGIAAVTGFLIARLFRK</sequence>
<reference evidence="1 2" key="1">
    <citation type="submission" date="2019-12" db="EMBL/GenBank/DDBJ databases">
        <title>Genomic-based taxomic classification of the family Erythrobacteraceae.</title>
        <authorList>
            <person name="Xu L."/>
        </authorList>
    </citation>
    <scope>NUCLEOTIDE SEQUENCE [LARGE SCALE GENOMIC DNA]</scope>
    <source>
        <strain evidence="1 2">S36</strain>
    </source>
</reference>
<proteinExistence type="predicted"/>
<comment type="caution">
    <text evidence="1">The sequence shown here is derived from an EMBL/GenBank/DDBJ whole genome shotgun (WGS) entry which is preliminary data.</text>
</comment>
<name>A0A6I4TXZ0_9SPHN</name>
<evidence type="ECO:0000313" key="1">
    <source>
        <dbReference type="EMBL" id="MXP00865.1"/>
    </source>
</evidence>
<protein>
    <recommendedName>
        <fullName evidence="3">DUF883 domain-containing protein</fullName>
    </recommendedName>
</protein>
<dbReference type="OrthoDB" id="7426580at2"/>
<evidence type="ECO:0000313" key="2">
    <source>
        <dbReference type="Proteomes" id="UP000469430"/>
    </source>
</evidence>
<dbReference type="AlphaFoldDB" id="A0A6I4TXZ0"/>
<organism evidence="1 2">
    <name type="scientific">Croceibacterium xixiisoli</name>
    <dbReference type="NCBI Taxonomy" id="1476466"/>
    <lineage>
        <taxon>Bacteria</taxon>
        <taxon>Pseudomonadati</taxon>
        <taxon>Pseudomonadota</taxon>
        <taxon>Alphaproteobacteria</taxon>
        <taxon>Sphingomonadales</taxon>
        <taxon>Erythrobacteraceae</taxon>
        <taxon>Croceibacterium</taxon>
    </lineage>
</organism>
<evidence type="ECO:0008006" key="3">
    <source>
        <dbReference type="Google" id="ProtNLM"/>
    </source>
</evidence>
<gene>
    <name evidence="1" type="ORF">GRI97_17895</name>
</gene>
<dbReference type="EMBL" id="WTYJ01000005">
    <property type="protein sequence ID" value="MXP00865.1"/>
    <property type="molecule type" value="Genomic_DNA"/>
</dbReference>
<dbReference type="Proteomes" id="UP000469430">
    <property type="component" value="Unassembled WGS sequence"/>
</dbReference>
<accession>A0A6I4TXZ0</accession>
<dbReference type="RefSeq" id="WP_161392603.1">
    <property type="nucleotide sequence ID" value="NZ_JBHSCP010000001.1"/>
</dbReference>